<evidence type="ECO:0000256" key="1">
    <source>
        <dbReference type="SAM" id="MobiDB-lite"/>
    </source>
</evidence>
<comment type="caution">
    <text evidence="2">The sequence shown here is derived from an EMBL/GenBank/DDBJ whole genome shotgun (WGS) entry which is preliminary data.</text>
</comment>
<accession>A0A2P5HPW8</accession>
<feature type="compositionally biased region" description="Acidic residues" evidence="1">
    <location>
        <begin position="109"/>
        <end position="121"/>
    </location>
</feature>
<feature type="compositionally biased region" description="Polar residues" evidence="1">
    <location>
        <begin position="68"/>
        <end position="77"/>
    </location>
</feature>
<gene>
    <name evidence="2" type="ORF">DHEL01_v209318</name>
</gene>
<proteinExistence type="predicted"/>
<keyword evidence="3" id="KW-1185">Reference proteome</keyword>
<feature type="region of interest" description="Disordered" evidence="1">
    <location>
        <begin position="452"/>
        <end position="498"/>
    </location>
</feature>
<evidence type="ECO:0000313" key="2">
    <source>
        <dbReference type="EMBL" id="POS72288.1"/>
    </source>
</evidence>
<dbReference type="AlphaFoldDB" id="A0A2P5HPW8"/>
<name>A0A2P5HPW8_DIAHE</name>
<dbReference type="OrthoDB" id="5236072at2759"/>
<dbReference type="InParanoid" id="A0A2P5HPW8"/>
<reference evidence="2" key="1">
    <citation type="submission" date="2017-09" db="EMBL/GenBank/DDBJ databases">
        <title>Polyketide synthases of a Diaporthe helianthi virulent isolate.</title>
        <authorList>
            <person name="Baroncelli R."/>
        </authorList>
    </citation>
    <scope>NUCLEOTIDE SEQUENCE [LARGE SCALE GENOMIC DNA]</scope>
    <source>
        <strain evidence="2">7/96</strain>
    </source>
</reference>
<evidence type="ECO:0000313" key="3">
    <source>
        <dbReference type="Proteomes" id="UP000094444"/>
    </source>
</evidence>
<dbReference type="Proteomes" id="UP000094444">
    <property type="component" value="Unassembled WGS sequence"/>
</dbReference>
<sequence>MDDATLRLLAEKDKIIASLLAANASLTKDKAELADKYTDLTDRYTKVNEENMTLKEKLASHQADLEPPSQSASTGTEDTPAWVASYDPDWCTGQELTSSLPLLDYDCEAQQDPADSSDDCSADGSSVSPDDCSSDNGSAVSSVDWLVEEPAGSSYGWDPVKEPGASDWPVEELAPTSGDWDQSPAALGWPEKPKWQSLNLPPKTDVWLTGRSWLNPHAMDPKRLSDIIYQHALVPATRLNDKGWCTSGLKDVRVDDKFLFTLATRGKEVAQHTIWDHARKHHPSVQQRYWPGGAHQIKMEFNQLNETVAATDAFFAWGENDPAQARNALLYKVVQLRHMVAHWDHLEGRSTAYFVDEHLEWVQKFAITMGNEERAREARALRDELRDAVEGTVAELEGLEPTFGVCTFKLHHVQMFRQIKDPNELVYHGTVRFPDVVLRAAEAWARRLVEVGDEKDDSQGEEDDDQEDHKTDGNQDNKKAGVRRRRNSFNGSGRDIEKGLKRRASFLALRQNTRGKAQ</sequence>
<feature type="compositionally biased region" description="Basic and acidic residues" evidence="1">
    <location>
        <begin position="467"/>
        <end position="479"/>
    </location>
</feature>
<protein>
    <submittedName>
        <fullName evidence="2">Uncharacterized protein</fullName>
    </submittedName>
</protein>
<organism evidence="2 3">
    <name type="scientific">Diaporthe helianthi</name>
    <dbReference type="NCBI Taxonomy" id="158607"/>
    <lineage>
        <taxon>Eukaryota</taxon>
        <taxon>Fungi</taxon>
        <taxon>Dikarya</taxon>
        <taxon>Ascomycota</taxon>
        <taxon>Pezizomycotina</taxon>
        <taxon>Sordariomycetes</taxon>
        <taxon>Sordariomycetidae</taxon>
        <taxon>Diaporthales</taxon>
        <taxon>Diaporthaceae</taxon>
        <taxon>Diaporthe</taxon>
    </lineage>
</organism>
<feature type="region of interest" description="Disordered" evidence="1">
    <location>
        <begin position="58"/>
        <end position="86"/>
    </location>
</feature>
<feature type="compositionally biased region" description="Acidic residues" evidence="1">
    <location>
        <begin position="453"/>
        <end position="466"/>
    </location>
</feature>
<dbReference type="EMBL" id="MAVT02001035">
    <property type="protein sequence ID" value="POS72288.1"/>
    <property type="molecule type" value="Genomic_DNA"/>
</dbReference>
<feature type="region of interest" description="Disordered" evidence="1">
    <location>
        <begin position="109"/>
        <end position="140"/>
    </location>
</feature>